<evidence type="ECO:0000313" key="2">
    <source>
        <dbReference type="Proteomes" id="UP001060215"/>
    </source>
</evidence>
<organism evidence="1 2">
    <name type="scientific">Camellia lanceoleosa</name>
    <dbReference type="NCBI Taxonomy" id="1840588"/>
    <lineage>
        <taxon>Eukaryota</taxon>
        <taxon>Viridiplantae</taxon>
        <taxon>Streptophyta</taxon>
        <taxon>Embryophyta</taxon>
        <taxon>Tracheophyta</taxon>
        <taxon>Spermatophyta</taxon>
        <taxon>Magnoliopsida</taxon>
        <taxon>eudicotyledons</taxon>
        <taxon>Gunneridae</taxon>
        <taxon>Pentapetalae</taxon>
        <taxon>asterids</taxon>
        <taxon>Ericales</taxon>
        <taxon>Theaceae</taxon>
        <taxon>Camellia</taxon>
    </lineage>
</organism>
<proteinExistence type="predicted"/>
<sequence length="189" mass="20965">MDSSCATLRANTHLANPSKCGASLNKTIVIGLIELAKGLRYERKERKIDLVFLALLLHQTMAKRLWRASHFHSLINLNKLISVSPLAVVGGQETSLFLRGRNLNIPGTKIHCTHGYLSKEVPGLAFEKVLEQLRTIAKGDYSTPSIEKRKFGNIVYAAVSLPVGEIRSLLDNVYLCHGLATSFWARLVE</sequence>
<name>A0ACC0ITD9_9ERIC</name>
<accession>A0ACC0ITD9</accession>
<evidence type="ECO:0000313" key="1">
    <source>
        <dbReference type="EMBL" id="KAI8028900.1"/>
    </source>
</evidence>
<dbReference type="Proteomes" id="UP001060215">
    <property type="component" value="Chromosome 1"/>
</dbReference>
<gene>
    <name evidence="1" type="ORF">LOK49_LG01G01457</name>
</gene>
<dbReference type="EMBL" id="CM045758">
    <property type="protein sequence ID" value="KAI8028900.1"/>
    <property type="molecule type" value="Genomic_DNA"/>
</dbReference>
<keyword evidence="2" id="KW-1185">Reference proteome</keyword>
<reference evidence="1 2" key="1">
    <citation type="journal article" date="2022" name="Plant J.">
        <title>Chromosome-level genome of Camellia lanceoleosa provides a valuable resource for understanding genome evolution and self-incompatibility.</title>
        <authorList>
            <person name="Gong W."/>
            <person name="Xiao S."/>
            <person name="Wang L."/>
            <person name="Liao Z."/>
            <person name="Chang Y."/>
            <person name="Mo W."/>
            <person name="Hu G."/>
            <person name="Li W."/>
            <person name="Zhao G."/>
            <person name="Zhu H."/>
            <person name="Hu X."/>
            <person name="Ji K."/>
            <person name="Xiang X."/>
            <person name="Song Q."/>
            <person name="Yuan D."/>
            <person name="Jin S."/>
            <person name="Zhang L."/>
        </authorList>
    </citation>
    <scope>NUCLEOTIDE SEQUENCE [LARGE SCALE GENOMIC DNA]</scope>
    <source>
        <strain evidence="1">SQ_2022a</strain>
    </source>
</reference>
<comment type="caution">
    <text evidence="1">The sequence shown here is derived from an EMBL/GenBank/DDBJ whole genome shotgun (WGS) entry which is preliminary data.</text>
</comment>
<protein>
    <submittedName>
        <fullName evidence="1">Squamosa promoter-binding-like protein 15</fullName>
    </submittedName>
</protein>